<dbReference type="Proteomes" id="UP001203945">
    <property type="component" value="Unassembled WGS sequence"/>
</dbReference>
<evidence type="ECO:0008006" key="3">
    <source>
        <dbReference type="Google" id="ProtNLM"/>
    </source>
</evidence>
<proteinExistence type="predicted"/>
<dbReference type="RefSeq" id="WP_255330066.1">
    <property type="nucleotide sequence ID" value="NZ_JAKZEU010000004.1"/>
</dbReference>
<gene>
    <name evidence="1" type="ORF">MLD63_11500</name>
</gene>
<dbReference type="EMBL" id="JAKZEU010000004">
    <property type="protein sequence ID" value="MCQ0971047.1"/>
    <property type="molecule type" value="Genomic_DNA"/>
</dbReference>
<organism evidence="1 2">
    <name type="scientific">Paracoccus albicereus</name>
    <dbReference type="NCBI Taxonomy" id="2922394"/>
    <lineage>
        <taxon>Bacteria</taxon>
        <taxon>Pseudomonadati</taxon>
        <taxon>Pseudomonadota</taxon>
        <taxon>Alphaproteobacteria</taxon>
        <taxon>Rhodobacterales</taxon>
        <taxon>Paracoccaceae</taxon>
        <taxon>Paracoccus</taxon>
    </lineage>
</organism>
<sequence length="187" mass="19669">MIGSAIKFETFAIDPAGHGHARHTAEDLARARNEGFRAGEQAGRSEDVAAMTHAIDTLSRSLADDSVRAAACRAETVAALAPVLDAIVDIFAEAGPARRMREDLQAELARLAGGTLVAPLAIAGPAALQEMVLAIASQVGLERMTYTPTSDKAGITLTPGTGRIEFSQDRAVAEIRRLIAELQEEAP</sequence>
<accession>A0ABT1MRV2</accession>
<evidence type="ECO:0000313" key="1">
    <source>
        <dbReference type="EMBL" id="MCQ0971047.1"/>
    </source>
</evidence>
<comment type="caution">
    <text evidence="1">The sequence shown here is derived from an EMBL/GenBank/DDBJ whole genome shotgun (WGS) entry which is preliminary data.</text>
</comment>
<evidence type="ECO:0000313" key="2">
    <source>
        <dbReference type="Proteomes" id="UP001203945"/>
    </source>
</evidence>
<keyword evidence="2" id="KW-1185">Reference proteome</keyword>
<reference evidence="1 2" key="1">
    <citation type="submission" date="2022-03" db="EMBL/GenBank/DDBJ databases">
        <authorList>
            <person name="He Y."/>
        </authorList>
    </citation>
    <scope>NUCLEOTIDE SEQUENCE [LARGE SCALE GENOMIC DNA]</scope>
    <source>
        <strain evidence="1 2">TK19116</strain>
    </source>
</reference>
<protein>
    <recommendedName>
        <fullName evidence="3">Flagellar assembly protein FliH/Type III secretion system HrpE domain-containing protein</fullName>
    </recommendedName>
</protein>
<name>A0ABT1MRV2_9RHOB</name>